<proteinExistence type="predicted"/>
<keyword evidence="2" id="KW-1185">Reference proteome</keyword>
<protein>
    <submittedName>
        <fullName evidence="1">Uncharacterized protein</fullName>
    </submittedName>
</protein>
<accession>A0A7W8VH71</accession>
<dbReference type="EMBL" id="JACHDB010000003">
    <property type="protein sequence ID" value="MBB5436302.1"/>
    <property type="molecule type" value="Genomic_DNA"/>
</dbReference>
<dbReference type="AlphaFoldDB" id="A0A7W8VH71"/>
<evidence type="ECO:0000313" key="1">
    <source>
        <dbReference type="EMBL" id="MBB5436302.1"/>
    </source>
</evidence>
<reference evidence="1 2" key="1">
    <citation type="submission" date="2020-08" db="EMBL/GenBank/DDBJ databases">
        <title>Sequencing the genomes of 1000 actinobacteria strains.</title>
        <authorList>
            <person name="Klenk H.-P."/>
        </authorList>
    </citation>
    <scope>NUCLEOTIDE SEQUENCE [LARGE SCALE GENOMIC DNA]</scope>
    <source>
        <strain evidence="1 2">DSM 44551</strain>
    </source>
</reference>
<name>A0A7W8VH71_9ACTN</name>
<evidence type="ECO:0000313" key="2">
    <source>
        <dbReference type="Proteomes" id="UP000572635"/>
    </source>
</evidence>
<organism evidence="1 2">
    <name type="scientific">Nocardiopsis composta</name>
    <dbReference type="NCBI Taxonomy" id="157465"/>
    <lineage>
        <taxon>Bacteria</taxon>
        <taxon>Bacillati</taxon>
        <taxon>Actinomycetota</taxon>
        <taxon>Actinomycetes</taxon>
        <taxon>Streptosporangiales</taxon>
        <taxon>Nocardiopsidaceae</taxon>
        <taxon>Nocardiopsis</taxon>
    </lineage>
</organism>
<sequence>MIRLFTARRARDLEAAAAEGAWLRAALQHERQTTERLRGLLVEARAEAVSARDAGAAVSAEAVALYERERERAEGLEALARTAADPGIPAPQRTDQWCWVHIALRLGGLLADEHAGRAGLAAALEAAEEQVGSLLAAEYGIDDARVPEVQR</sequence>
<gene>
    <name evidence="1" type="ORF">HDA36_006466</name>
</gene>
<dbReference type="Proteomes" id="UP000572635">
    <property type="component" value="Unassembled WGS sequence"/>
</dbReference>
<comment type="caution">
    <text evidence="1">The sequence shown here is derived from an EMBL/GenBank/DDBJ whole genome shotgun (WGS) entry which is preliminary data.</text>
</comment>
<dbReference type="RefSeq" id="WP_184399938.1">
    <property type="nucleotide sequence ID" value="NZ_JACHDB010000003.1"/>
</dbReference>